<evidence type="ECO:0000256" key="3">
    <source>
        <dbReference type="ARBA" id="ARBA00022448"/>
    </source>
</evidence>
<keyword evidence="15" id="KW-1185">Reference proteome</keyword>
<keyword evidence="10 12" id="KW-0739">Sodium transport</keyword>
<evidence type="ECO:0000256" key="8">
    <source>
        <dbReference type="ARBA" id="ARBA00023065"/>
    </source>
</evidence>
<dbReference type="Gene3D" id="1.10.287.770">
    <property type="entry name" value="YojJ-like"/>
    <property type="match status" value="1"/>
</dbReference>
<dbReference type="EMBL" id="JAVRBK010000007">
    <property type="protein sequence ID" value="KAK5641665.1"/>
    <property type="molecule type" value="Genomic_DNA"/>
</dbReference>
<keyword evidence="4 12" id="KW-0894">Sodium channel</keyword>
<evidence type="ECO:0000256" key="7">
    <source>
        <dbReference type="ARBA" id="ARBA00023053"/>
    </source>
</evidence>
<keyword evidence="3 12" id="KW-0813">Transport</keyword>
<feature type="transmembrane region" description="Helical" evidence="13">
    <location>
        <begin position="64"/>
        <end position="82"/>
    </location>
</feature>
<gene>
    <name evidence="14" type="ORF">RI129_010212</name>
</gene>
<dbReference type="GO" id="GO:0005886">
    <property type="term" value="C:plasma membrane"/>
    <property type="evidence" value="ECO:0007669"/>
    <property type="project" value="TreeGrafter"/>
</dbReference>
<dbReference type="PANTHER" id="PTHR11690:SF288">
    <property type="entry name" value="AMILORIDE-SENSITIVE NA+ CHANNEL-RELATED"/>
    <property type="match status" value="1"/>
</dbReference>
<accession>A0AAN7V413</accession>
<feature type="transmembrane region" description="Helical" evidence="13">
    <location>
        <begin position="500"/>
        <end position="526"/>
    </location>
</feature>
<evidence type="ECO:0000256" key="2">
    <source>
        <dbReference type="ARBA" id="ARBA00007193"/>
    </source>
</evidence>
<dbReference type="PRINTS" id="PR01078">
    <property type="entry name" value="AMINACHANNEL"/>
</dbReference>
<keyword evidence="7" id="KW-0915">Sodium</keyword>
<evidence type="ECO:0000256" key="6">
    <source>
        <dbReference type="ARBA" id="ARBA00022989"/>
    </source>
</evidence>
<organism evidence="14 15">
    <name type="scientific">Pyrocoelia pectoralis</name>
    <dbReference type="NCBI Taxonomy" id="417401"/>
    <lineage>
        <taxon>Eukaryota</taxon>
        <taxon>Metazoa</taxon>
        <taxon>Ecdysozoa</taxon>
        <taxon>Arthropoda</taxon>
        <taxon>Hexapoda</taxon>
        <taxon>Insecta</taxon>
        <taxon>Pterygota</taxon>
        <taxon>Neoptera</taxon>
        <taxon>Endopterygota</taxon>
        <taxon>Coleoptera</taxon>
        <taxon>Polyphaga</taxon>
        <taxon>Elateriformia</taxon>
        <taxon>Elateroidea</taxon>
        <taxon>Lampyridae</taxon>
        <taxon>Lampyrinae</taxon>
        <taxon>Pyrocoelia</taxon>
    </lineage>
</organism>
<keyword evidence="8 12" id="KW-0406">Ion transport</keyword>
<evidence type="ECO:0000256" key="9">
    <source>
        <dbReference type="ARBA" id="ARBA00023136"/>
    </source>
</evidence>
<protein>
    <submittedName>
        <fullName evidence="14">Uncharacterized protein</fullName>
    </submittedName>
</protein>
<evidence type="ECO:0000313" key="14">
    <source>
        <dbReference type="EMBL" id="KAK5641665.1"/>
    </source>
</evidence>
<keyword evidence="6 13" id="KW-1133">Transmembrane helix</keyword>
<dbReference type="PANTHER" id="PTHR11690">
    <property type="entry name" value="AMILORIDE-SENSITIVE SODIUM CHANNEL-RELATED"/>
    <property type="match status" value="1"/>
</dbReference>
<dbReference type="GO" id="GO:0015280">
    <property type="term" value="F:ligand-gated sodium channel activity"/>
    <property type="evidence" value="ECO:0007669"/>
    <property type="project" value="TreeGrafter"/>
</dbReference>
<reference evidence="14 15" key="1">
    <citation type="journal article" date="2024" name="Insects">
        <title>An Improved Chromosome-Level Genome Assembly of the Firefly Pyrocoelia pectoralis.</title>
        <authorList>
            <person name="Fu X."/>
            <person name="Meyer-Rochow V.B."/>
            <person name="Ballantyne L."/>
            <person name="Zhu X."/>
        </authorList>
    </citation>
    <scope>NUCLEOTIDE SEQUENCE [LARGE SCALE GENOMIC DNA]</scope>
    <source>
        <strain evidence="14">XCY_ONT2</strain>
    </source>
</reference>
<dbReference type="Pfam" id="PF00858">
    <property type="entry name" value="ASC"/>
    <property type="match status" value="1"/>
</dbReference>
<dbReference type="AlphaFoldDB" id="A0AAN7V413"/>
<keyword evidence="9 13" id="KW-0472">Membrane</keyword>
<evidence type="ECO:0000256" key="4">
    <source>
        <dbReference type="ARBA" id="ARBA00022461"/>
    </source>
</evidence>
<comment type="similarity">
    <text evidence="2 12">Belongs to the amiloride-sensitive sodium channel (TC 1.A.6) family.</text>
</comment>
<evidence type="ECO:0000313" key="15">
    <source>
        <dbReference type="Proteomes" id="UP001329430"/>
    </source>
</evidence>
<evidence type="ECO:0000256" key="11">
    <source>
        <dbReference type="ARBA" id="ARBA00023303"/>
    </source>
</evidence>
<evidence type="ECO:0000256" key="5">
    <source>
        <dbReference type="ARBA" id="ARBA00022692"/>
    </source>
</evidence>
<dbReference type="Proteomes" id="UP001329430">
    <property type="component" value="Chromosome 7"/>
</dbReference>
<proteinExistence type="inferred from homology"/>
<comment type="caution">
    <text evidence="14">The sequence shown here is derived from an EMBL/GenBank/DDBJ whole genome shotgun (WGS) entry which is preliminary data.</text>
</comment>
<keyword evidence="5 12" id="KW-0812">Transmembrane</keyword>
<keyword evidence="11 12" id="KW-0407">Ion channel</keyword>
<comment type="subcellular location">
    <subcellularLocation>
        <location evidence="1">Membrane</location>
        <topology evidence="1">Multi-pass membrane protein</topology>
    </subcellularLocation>
</comment>
<dbReference type="InterPro" id="IPR001873">
    <property type="entry name" value="ENaC"/>
</dbReference>
<evidence type="ECO:0000256" key="12">
    <source>
        <dbReference type="RuleBase" id="RU000679"/>
    </source>
</evidence>
<evidence type="ECO:0000256" key="13">
    <source>
        <dbReference type="SAM" id="Phobius"/>
    </source>
</evidence>
<dbReference type="Gene3D" id="1.10.287.820">
    <property type="entry name" value="Acid-sensing ion channel domain"/>
    <property type="match status" value="1"/>
</dbReference>
<sequence>MQNGERIFVLNNYNQKDNSQPKPKLNNIKFGQNSSRYFSEFCGTSSIHGLKYLKENDRYIIEKIWWIIVVSIATVGAFSLIYKTYMKWTTSPIVVTLAKTETPIWKIPFPAVTICPELKSSPSVFNCTDVYLKYLNNQETTETERENYELFSLICDSKLKFLDRNTTEFFNETQIHHLVKDLLLDLTAESCKWLGMELNCSRELRPLLTLAGLCRTFNMLDFSDMFDEETEDILNTPKDYNKKIREWSLESGYHSSASIDTYPRRTTLPGIKSGFQVDLYVHNDDIDYTCGELQGFTVSLHHPGESPDLVNFFRVPLDQVVIAGVKPNMIKTSTDLSKYAPEVRQCYLPGEKRLDYFQIYTQRNCIMECLHNYILKTCGCITMNMPYEDDTKFCGPAKMDCVDYAHVHFMEEEIQLELDKGTDDDSNYCDCLPPCTSLEFDAEVSQTDWNWRKTYSLRNENAKTPNFDFEKGHFSRLTVFYREMQFLSSERHEVYGHTEFWANCGGLLGLFLGFSFTSAMEILYFLTLRLICNIAKFGTKVWSGAPELLEKQKNSE</sequence>
<name>A0AAN7V413_9COLE</name>
<evidence type="ECO:0000256" key="1">
    <source>
        <dbReference type="ARBA" id="ARBA00004141"/>
    </source>
</evidence>
<evidence type="ECO:0000256" key="10">
    <source>
        <dbReference type="ARBA" id="ARBA00023201"/>
    </source>
</evidence>